<dbReference type="RefSeq" id="WP_057733203.1">
    <property type="nucleotide sequence ID" value="NZ_BJZK01000003.1"/>
</dbReference>
<comment type="subcellular location">
    <subcellularLocation>
        <location evidence="7">Cell membrane</location>
        <topology evidence="7">Peripheral membrane protein</topology>
    </subcellularLocation>
    <subcellularLocation>
        <location evidence="1">Membrane</location>
    </subcellularLocation>
</comment>
<evidence type="ECO:0000256" key="3">
    <source>
        <dbReference type="ARBA" id="ARBA00022781"/>
    </source>
</evidence>
<evidence type="ECO:0000256" key="4">
    <source>
        <dbReference type="ARBA" id="ARBA00023065"/>
    </source>
</evidence>
<keyword evidence="9" id="KW-0378">Hydrolase</keyword>
<evidence type="ECO:0000256" key="6">
    <source>
        <dbReference type="ARBA" id="ARBA00023310"/>
    </source>
</evidence>
<dbReference type="HAMAP" id="MF_01416">
    <property type="entry name" value="ATP_synth_delta_bact"/>
    <property type="match status" value="1"/>
</dbReference>
<evidence type="ECO:0000313" key="8">
    <source>
        <dbReference type="EMBL" id="GEO71255.1"/>
    </source>
</evidence>
<proteinExistence type="inferred from homology"/>
<name>A0A1Y6K0Q8_9LACO</name>
<dbReference type="SUPFAM" id="SSF47928">
    <property type="entry name" value="N-terminal domain of the delta subunit of the F1F0-ATP synthase"/>
    <property type="match status" value="1"/>
</dbReference>
<dbReference type="OrthoDB" id="9786633at2"/>
<dbReference type="AlphaFoldDB" id="A0A1Y6K0Q8"/>
<dbReference type="GO" id="GO:0045259">
    <property type="term" value="C:proton-transporting ATP synthase complex"/>
    <property type="evidence" value="ECO:0007669"/>
    <property type="project" value="UniProtKB-KW"/>
</dbReference>
<comment type="function">
    <text evidence="7">This protein is part of the stalk that links CF(0) to CF(1). It either transmits conformational changes from CF(0) to CF(1) or is implicated in proton conduction.</text>
</comment>
<dbReference type="Gene3D" id="1.10.520.20">
    <property type="entry name" value="N-terminal domain of the delta subunit of the F1F0-ATP synthase"/>
    <property type="match status" value="1"/>
</dbReference>
<evidence type="ECO:0000256" key="5">
    <source>
        <dbReference type="ARBA" id="ARBA00023136"/>
    </source>
</evidence>
<dbReference type="InterPro" id="IPR000711">
    <property type="entry name" value="ATPase_OSCP/dsu"/>
</dbReference>
<dbReference type="PRINTS" id="PR00125">
    <property type="entry name" value="ATPASEDELTA"/>
</dbReference>
<evidence type="ECO:0000256" key="7">
    <source>
        <dbReference type="HAMAP-Rule" id="MF_01416"/>
    </source>
</evidence>
<sequence length="180" mass="20144">MSLDRTTVAKRYARALFELLSEKDQLEDGYTELQQLRRVFQDNPQLGTVLSDASLQAADREKLVGQLTSQASPYIKNLIQMVYDYGRMDVMVAIIDQFQALYDEKHHTIYAHVTTAVDLSAEQKDQIATAYAQRVGAQKVILDSQVDPTILGGVIVQSAGMILDGSLKTKINKLRRQLLA</sequence>
<dbReference type="Proteomes" id="UP000321794">
    <property type="component" value="Unassembled WGS sequence"/>
</dbReference>
<gene>
    <name evidence="7 8" type="primary">atpH</name>
    <name evidence="9" type="ORF">LZ3411_1633</name>
    <name evidence="8" type="ORF">LZY01_04230</name>
</gene>
<evidence type="ECO:0000313" key="11">
    <source>
        <dbReference type="Proteomes" id="UP000321794"/>
    </source>
</evidence>
<protein>
    <recommendedName>
        <fullName evidence="7">ATP synthase subunit delta</fullName>
    </recommendedName>
    <alternativeName>
        <fullName evidence="7">ATP synthase F(1) sector subunit delta</fullName>
    </alternativeName>
    <alternativeName>
        <fullName evidence="7">F-type ATPase subunit delta</fullName>
        <shortName evidence="7">F-ATPase subunit delta</shortName>
    </alternativeName>
</protein>
<dbReference type="GO" id="GO:0005886">
    <property type="term" value="C:plasma membrane"/>
    <property type="evidence" value="ECO:0007669"/>
    <property type="project" value="UniProtKB-SubCell"/>
</dbReference>
<accession>A0A1Y6K0Q8</accession>
<dbReference type="GO" id="GO:0046933">
    <property type="term" value="F:proton-transporting ATP synthase activity, rotational mechanism"/>
    <property type="evidence" value="ECO:0007669"/>
    <property type="project" value="UniProtKB-UniRule"/>
</dbReference>
<keyword evidence="6 7" id="KW-0066">ATP synthesis</keyword>
<keyword evidence="7" id="KW-0139">CF(1)</keyword>
<keyword evidence="4 7" id="KW-0406">Ion transport</keyword>
<evidence type="ECO:0000313" key="10">
    <source>
        <dbReference type="Proteomes" id="UP000195412"/>
    </source>
</evidence>
<dbReference type="GO" id="GO:0016787">
    <property type="term" value="F:hydrolase activity"/>
    <property type="evidence" value="ECO:0007669"/>
    <property type="project" value="UniProtKB-KW"/>
</dbReference>
<evidence type="ECO:0000256" key="1">
    <source>
        <dbReference type="ARBA" id="ARBA00004370"/>
    </source>
</evidence>
<dbReference type="PANTHER" id="PTHR11910">
    <property type="entry name" value="ATP SYNTHASE DELTA CHAIN"/>
    <property type="match status" value="1"/>
</dbReference>
<reference evidence="10" key="1">
    <citation type="submission" date="2017-05" db="EMBL/GenBank/DDBJ databases">
        <authorList>
            <person name="Papadimitriou K."/>
        </authorList>
    </citation>
    <scope>NUCLEOTIDE SEQUENCE [LARGE SCALE GENOMIC DNA]</scope>
    <source>
        <strain evidence="10">ACA-DC 3411</strain>
    </source>
</reference>
<reference evidence="9" key="2">
    <citation type="submission" date="2017-05" db="EMBL/GenBank/DDBJ databases">
        <authorList>
            <person name="Song R."/>
            <person name="Chenine A.L."/>
            <person name="Ruprecht R.M."/>
        </authorList>
    </citation>
    <scope>NUCLEOTIDE SEQUENCE</scope>
    <source>
        <strain evidence="9">ACA-DC 3411</strain>
    </source>
</reference>
<reference evidence="8 11" key="3">
    <citation type="submission" date="2019-07" db="EMBL/GenBank/DDBJ databases">
        <title>Whole genome shotgun sequence of Lactobacillus zymae NBRC 107157.</title>
        <authorList>
            <person name="Hosoyama A."/>
            <person name="Uohara A."/>
            <person name="Ohji S."/>
            <person name="Ichikawa N."/>
        </authorList>
    </citation>
    <scope>NUCLEOTIDE SEQUENCE [LARGE SCALE GENOMIC DNA]</scope>
    <source>
        <strain evidence="8 11">NBRC 107157</strain>
    </source>
</reference>
<keyword evidence="2 7" id="KW-0813">Transport</keyword>
<dbReference type="EMBL" id="BJZK01000003">
    <property type="protein sequence ID" value="GEO71255.1"/>
    <property type="molecule type" value="Genomic_DNA"/>
</dbReference>
<dbReference type="Proteomes" id="UP000195412">
    <property type="component" value="Chromosome I"/>
</dbReference>
<dbReference type="InterPro" id="IPR026015">
    <property type="entry name" value="ATP_synth_OSCP/delta_N_sf"/>
</dbReference>
<comment type="function">
    <text evidence="7">F(1)F(0) ATP synthase produces ATP from ADP in the presence of a proton or sodium gradient. F-type ATPases consist of two structural domains, F(1) containing the extramembraneous catalytic core and F(0) containing the membrane proton channel, linked together by a central stalk and a peripheral stalk. During catalysis, ATP synthesis in the catalytic domain of F(1) is coupled via a rotary mechanism of the central stalk subunits to proton translocation.</text>
</comment>
<evidence type="ECO:0000256" key="2">
    <source>
        <dbReference type="ARBA" id="ARBA00022448"/>
    </source>
</evidence>
<keyword evidence="7" id="KW-1003">Cell membrane</keyword>
<comment type="similarity">
    <text evidence="7">Belongs to the ATPase delta chain family.</text>
</comment>
<evidence type="ECO:0000313" key="9">
    <source>
        <dbReference type="EMBL" id="SMS14683.1"/>
    </source>
</evidence>
<dbReference type="EMBL" id="LT854705">
    <property type="protein sequence ID" value="SMS14683.1"/>
    <property type="molecule type" value="Genomic_DNA"/>
</dbReference>
<dbReference type="KEGG" id="lzy:LZ3411_1633"/>
<keyword evidence="11" id="KW-1185">Reference proteome</keyword>
<keyword evidence="5 7" id="KW-0472">Membrane</keyword>
<dbReference type="Pfam" id="PF00213">
    <property type="entry name" value="OSCP"/>
    <property type="match status" value="1"/>
</dbReference>
<organism evidence="9 10">
    <name type="scientific">Levilactobacillus zymae</name>
    <dbReference type="NCBI Taxonomy" id="267363"/>
    <lineage>
        <taxon>Bacteria</taxon>
        <taxon>Bacillati</taxon>
        <taxon>Bacillota</taxon>
        <taxon>Bacilli</taxon>
        <taxon>Lactobacillales</taxon>
        <taxon>Lactobacillaceae</taxon>
        <taxon>Levilactobacillus</taxon>
    </lineage>
</organism>
<dbReference type="NCBIfam" id="TIGR01145">
    <property type="entry name" value="ATP_synt_delta"/>
    <property type="match status" value="1"/>
</dbReference>
<keyword evidence="3 7" id="KW-0375">Hydrogen ion transport</keyword>